<dbReference type="EMBL" id="CM039430">
    <property type="protein sequence ID" value="KAI4345361.1"/>
    <property type="molecule type" value="Genomic_DNA"/>
</dbReference>
<accession>A0ACB9PD34</accession>
<dbReference type="Proteomes" id="UP000828941">
    <property type="component" value="Chromosome 5"/>
</dbReference>
<organism evidence="1 2">
    <name type="scientific">Bauhinia variegata</name>
    <name type="common">Purple orchid tree</name>
    <name type="synonym">Phanera variegata</name>
    <dbReference type="NCBI Taxonomy" id="167791"/>
    <lineage>
        <taxon>Eukaryota</taxon>
        <taxon>Viridiplantae</taxon>
        <taxon>Streptophyta</taxon>
        <taxon>Embryophyta</taxon>
        <taxon>Tracheophyta</taxon>
        <taxon>Spermatophyta</taxon>
        <taxon>Magnoliopsida</taxon>
        <taxon>eudicotyledons</taxon>
        <taxon>Gunneridae</taxon>
        <taxon>Pentapetalae</taxon>
        <taxon>rosids</taxon>
        <taxon>fabids</taxon>
        <taxon>Fabales</taxon>
        <taxon>Fabaceae</taxon>
        <taxon>Cercidoideae</taxon>
        <taxon>Cercideae</taxon>
        <taxon>Bauhiniinae</taxon>
        <taxon>Bauhinia</taxon>
    </lineage>
</organism>
<proteinExistence type="predicted"/>
<protein>
    <submittedName>
        <fullName evidence="1">Uncharacterized protein</fullName>
    </submittedName>
</protein>
<keyword evidence="2" id="KW-1185">Reference proteome</keyword>
<evidence type="ECO:0000313" key="2">
    <source>
        <dbReference type="Proteomes" id="UP000828941"/>
    </source>
</evidence>
<name>A0ACB9PD34_BAUVA</name>
<evidence type="ECO:0000313" key="1">
    <source>
        <dbReference type="EMBL" id="KAI4345361.1"/>
    </source>
</evidence>
<sequence>MKIFTLQILWSTMASNGDDRIQISIKGQDGRSMYFKLKSNARLSQVFKTYCQQRQLEYGTVNFYYDEHRVNGRQTPHQLEMAYGDHHEILAADVGHRVAILVISSQAICTSPGQRSDARFSDAPPSSLLLPSSSTHNLSFEA</sequence>
<comment type="caution">
    <text evidence="1">The sequence shown here is derived from an EMBL/GenBank/DDBJ whole genome shotgun (WGS) entry which is preliminary data.</text>
</comment>
<gene>
    <name evidence="1" type="ORF">L6164_012492</name>
</gene>
<reference evidence="1 2" key="1">
    <citation type="journal article" date="2022" name="DNA Res.">
        <title>Chromosomal-level genome assembly of the orchid tree Bauhinia variegata (Leguminosae; Cercidoideae) supports the allotetraploid origin hypothesis of Bauhinia.</title>
        <authorList>
            <person name="Zhong Y."/>
            <person name="Chen Y."/>
            <person name="Zheng D."/>
            <person name="Pang J."/>
            <person name="Liu Y."/>
            <person name="Luo S."/>
            <person name="Meng S."/>
            <person name="Qian L."/>
            <person name="Wei D."/>
            <person name="Dai S."/>
            <person name="Zhou R."/>
        </authorList>
    </citation>
    <scope>NUCLEOTIDE SEQUENCE [LARGE SCALE GENOMIC DNA]</scope>
    <source>
        <strain evidence="1">BV-YZ2020</strain>
    </source>
</reference>